<name>A0AAN8I4Y3_9EURO</name>
<gene>
    <name evidence="8" type="ORF">OHC33_006767</name>
</gene>
<comment type="domain">
    <text evidence="5">Has a modular structure: an endo-beta-1,4-glucanase catalytic module at the N-terminus, a linker rich in serines and threonines, and a C-terminal carbohydrate-binding module (CBM).</text>
</comment>
<feature type="signal peptide" evidence="6">
    <location>
        <begin position="1"/>
        <end position="19"/>
    </location>
</feature>
<comment type="catalytic activity">
    <reaction evidence="5">
        <text>[(1-&gt;4)-beta-D-glucosyl]n+m + reduced acceptor + O2 = 4-dehydro-beta-D-glucosyl-[(1-&gt;4)-beta-D-glucosyl]n-1 + [(1-&gt;4)-beta-D-glucosyl]m + acceptor + H2O.</text>
        <dbReference type="EC" id="1.14.99.56"/>
    </reaction>
</comment>
<evidence type="ECO:0000313" key="9">
    <source>
        <dbReference type="Proteomes" id="UP001316803"/>
    </source>
</evidence>
<proteinExistence type="predicted"/>
<feature type="domain" description="Auxiliary Activity family 9 catalytic" evidence="7">
    <location>
        <begin position="20"/>
        <end position="231"/>
    </location>
</feature>
<evidence type="ECO:0000256" key="6">
    <source>
        <dbReference type="SAM" id="SignalP"/>
    </source>
</evidence>
<dbReference type="GO" id="GO:0030245">
    <property type="term" value="P:cellulose catabolic process"/>
    <property type="evidence" value="ECO:0007669"/>
    <property type="project" value="UniProtKB-UniRule"/>
</dbReference>
<accession>A0AAN8I4Y3</accession>
<keyword evidence="6" id="KW-0732">Signal</keyword>
<protein>
    <recommendedName>
        <fullName evidence="5">AA9 family lytic polysaccharide monooxygenase</fullName>
        <ecNumber evidence="5">1.14.99.56</ecNumber>
    </recommendedName>
    <alternativeName>
        <fullName evidence="5">Endo-beta-1,4-glucanase</fullName>
    </alternativeName>
    <alternativeName>
        <fullName evidence="5">Glycosyl hydrolase 61 family protein</fullName>
    </alternativeName>
</protein>
<keyword evidence="5" id="KW-0136">Cellulose degradation</keyword>
<dbReference type="InterPro" id="IPR049892">
    <property type="entry name" value="AA9"/>
</dbReference>
<keyword evidence="4 5" id="KW-1015">Disulfide bond</keyword>
<evidence type="ECO:0000259" key="7">
    <source>
        <dbReference type="Pfam" id="PF03443"/>
    </source>
</evidence>
<dbReference type="Gene3D" id="2.70.50.70">
    <property type="match status" value="1"/>
</dbReference>
<dbReference type="PANTHER" id="PTHR33353">
    <property type="entry name" value="PUTATIVE (AFU_ORTHOLOGUE AFUA_1G12560)-RELATED"/>
    <property type="match status" value="1"/>
</dbReference>
<dbReference type="AlphaFoldDB" id="A0AAN8I4Y3"/>
<dbReference type="GO" id="GO:0005576">
    <property type="term" value="C:extracellular region"/>
    <property type="evidence" value="ECO:0007669"/>
    <property type="project" value="UniProtKB-SubCell"/>
</dbReference>
<organism evidence="8 9">
    <name type="scientific">Knufia fluminis</name>
    <dbReference type="NCBI Taxonomy" id="191047"/>
    <lineage>
        <taxon>Eukaryota</taxon>
        <taxon>Fungi</taxon>
        <taxon>Dikarya</taxon>
        <taxon>Ascomycota</taxon>
        <taxon>Pezizomycotina</taxon>
        <taxon>Eurotiomycetes</taxon>
        <taxon>Chaetothyriomycetidae</taxon>
        <taxon>Chaetothyriales</taxon>
        <taxon>Trichomeriaceae</taxon>
        <taxon>Knufia</taxon>
    </lineage>
</organism>
<dbReference type="PANTHER" id="PTHR33353:SF2">
    <property type="entry name" value="ENDO-BETA-1,4-GLUCANASE D"/>
    <property type="match status" value="1"/>
</dbReference>
<sequence>MKSATFAFLAAAITPSTTAHYTFSGLIVNDEMVGKDWQYVRQHQNSYMPTKWKNIPSGSHSPDDTDFRCNKGASSGASTSVYTVKPGDKVALKQAFGGTGMAHPGPAQVYMSKAPSGDVKSYAGDGDWFKIAQSLICTPGSAESLKTNAWCSYGDDSIAFTVPSDIGAGEYLARVEHIGLHGAHGGEAEFYYACAQLKIEGGSGNSTVTPTVKIPGMYKSTDPAVNFSVWGKSTCYDEIPGPNVISGGVTEGSACGTSSGSTTGGAISKAAAPATDYLGTEYLKRSVVRRHVGGLTSRAARRYHV</sequence>
<dbReference type="EC" id="1.14.99.56" evidence="5"/>
<comment type="caution">
    <text evidence="8">The sequence shown here is derived from an EMBL/GenBank/DDBJ whole genome shotgun (WGS) entry which is preliminary data.</text>
</comment>
<reference evidence="8 9" key="1">
    <citation type="submission" date="2022-12" db="EMBL/GenBank/DDBJ databases">
        <title>Genomic features and morphological characterization of a novel Knufia sp. strain isolated from spacecraft assembly facility.</title>
        <authorList>
            <person name="Teixeira M."/>
            <person name="Chander A.M."/>
            <person name="Stajich J.E."/>
            <person name="Venkateswaran K."/>
        </authorList>
    </citation>
    <scope>NUCLEOTIDE SEQUENCE [LARGE SCALE GENOMIC DNA]</scope>
    <source>
        <strain evidence="8 9">FJI-L2-BK-P2</strain>
    </source>
</reference>
<dbReference type="CDD" id="cd21175">
    <property type="entry name" value="LPMO_AA9"/>
    <property type="match status" value="1"/>
</dbReference>
<dbReference type="GO" id="GO:0008810">
    <property type="term" value="F:cellulase activity"/>
    <property type="evidence" value="ECO:0007669"/>
    <property type="project" value="UniProtKB-UniRule"/>
</dbReference>
<evidence type="ECO:0000256" key="2">
    <source>
        <dbReference type="ARBA" id="ARBA00004613"/>
    </source>
</evidence>
<keyword evidence="5" id="KW-0119">Carbohydrate metabolism</keyword>
<comment type="function">
    <text evidence="5">Lytic polysaccharide monooxygenase (LMPO) that depolymerizes crystalline and amorphous polysaccharides via the oxidation of scissile alpha- or beta-(1-4)-glycosidic bonds, yielding C1 and/or C4 oxidation products. Catalysis by LPMOs requires the reduction of the active-site copper from Cu(II) to Cu(I) by a reducing agent and H(2)O(2) or O(2) as a cosubstrate.</text>
</comment>
<evidence type="ECO:0000256" key="4">
    <source>
        <dbReference type="ARBA" id="ARBA00023157"/>
    </source>
</evidence>
<feature type="chain" id="PRO_5042994974" description="AA9 family lytic polysaccharide monooxygenase" evidence="6">
    <location>
        <begin position="20"/>
        <end position="305"/>
    </location>
</feature>
<evidence type="ECO:0000256" key="1">
    <source>
        <dbReference type="ARBA" id="ARBA00001973"/>
    </source>
</evidence>
<comment type="subcellular location">
    <subcellularLocation>
        <location evidence="2 5">Secreted</location>
    </subcellularLocation>
</comment>
<dbReference type="Pfam" id="PF03443">
    <property type="entry name" value="AA9"/>
    <property type="match status" value="1"/>
</dbReference>
<evidence type="ECO:0000313" key="8">
    <source>
        <dbReference type="EMBL" id="KAK5952294.1"/>
    </source>
</evidence>
<keyword evidence="9" id="KW-1185">Reference proteome</keyword>
<evidence type="ECO:0000256" key="3">
    <source>
        <dbReference type="ARBA" id="ARBA00022525"/>
    </source>
</evidence>
<keyword evidence="5" id="KW-0624">Polysaccharide degradation</keyword>
<evidence type="ECO:0000256" key="5">
    <source>
        <dbReference type="RuleBase" id="RU368122"/>
    </source>
</evidence>
<dbReference type="GO" id="GO:0030248">
    <property type="term" value="F:cellulose binding"/>
    <property type="evidence" value="ECO:0007669"/>
    <property type="project" value="UniProtKB-UniRule"/>
</dbReference>
<keyword evidence="3 5" id="KW-0964">Secreted</keyword>
<dbReference type="InterPro" id="IPR005103">
    <property type="entry name" value="AA9_LPMO"/>
</dbReference>
<comment type="cofactor">
    <cofactor evidence="1">
        <name>Cu(2+)</name>
        <dbReference type="ChEBI" id="CHEBI:29036"/>
    </cofactor>
</comment>
<dbReference type="Proteomes" id="UP001316803">
    <property type="component" value="Unassembled WGS sequence"/>
</dbReference>
<dbReference type="EMBL" id="JAKLMC020000016">
    <property type="protein sequence ID" value="KAK5952294.1"/>
    <property type="molecule type" value="Genomic_DNA"/>
</dbReference>